<comment type="caution">
    <text evidence="2">The sequence shown here is derived from an EMBL/GenBank/DDBJ whole genome shotgun (WGS) entry which is preliminary data.</text>
</comment>
<keyword evidence="1" id="KW-1133">Transmembrane helix</keyword>
<keyword evidence="1" id="KW-0812">Transmembrane</keyword>
<feature type="transmembrane region" description="Helical" evidence="1">
    <location>
        <begin position="146"/>
        <end position="166"/>
    </location>
</feature>
<organism evidence="2 3">
    <name type="scientific">Luteimonas soli</name>
    <dbReference type="NCBI Taxonomy" id="1648966"/>
    <lineage>
        <taxon>Bacteria</taxon>
        <taxon>Pseudomonadati</taxon>
        <taxon>Pseudomonadota</taxon>
        <taxon>Gammaproteobacteria</taxon>
        <taxon>Lysobacterales</taxon>
        <taxon>Lysobacteraceae</taxon>
        <taxon>Luteimonas</taxon>
    </lineage>
</organism>
<sequence>MNQASTVETQIFYARIAGLVYLLLIVLFMSGEFLISGIVGDGDFAAKAQNIASSERLYRTALALQILVPVLTVILAYALYITVRPVNERLAQMAMFWRLGESFIGATAMIFGFVKLHIYTGAGSAAGFEPAQWEALMTLARGAHTAGFNFSTLFFSVGSIAFFYLFLKSNYLPKILSVLGLVASVLVVLTSLANLVFPEHNDVLEFGWAPMFLSEIATGLWLLFRGVKVR</sequence>
<name>A0ABV7XPS6_9GAMM</name>
<feature type="transmembrane region" description="Helical" evidence="1">
    <location>
        <begin position="95"/>
        <end position="114"/>
    </location>
</feature>
<evidence type="ECO:0000313" key="3">
    <source>
        <dbReference type="Proteomes" id="UP001595705"/>
    </source>
</evidence>
<feature type="transmembrane region" description="Helical" evidence="1">
    <location>
        <begin position="203"/>
        <end position="224"/>
    </location>
</feature>
<dbReference type="Proteomes" id="UP001595705">
    <property type="component" value="Unassembled WGS sequence"/>
</dbReference>
<accession>A0ABV7XPS6</accession>
<feature type="transmembrane region" description="Helical" evidence="1">
    <location>
        <begin position="12"/>
        <end position="35"/>
    </location>
</feature>
<keyword evidence="3" id="KW-1185">Reference proteome</keyword>
<protein>
    <submittedName>
        <fullName evidence="2">DUF4386 domain-containing protein</fullName>
    </submittedName>
</protein>
<dbReference type="InterPro" id="IPR025495">
    <property type="entry name" value="DUF4386"/>
</dbReference>
<evidence type="ECO:0000256" key="1">
    <source>
        <dbReference type="SAM" id="Phobius"/>
    </source>
</evidence>
<dbReference type="EMBL" id="JBHRYA010000008">
    <property type="protein sequence ID" value="MFC3717023.1"/>
    <property type="molecule type" value="Genomic_DNA"/>
</dbReference>
<evidence type="ECO:0000313" key="2">
    <source>
        <dbReference type="EMBL" id="MFC3717023.1"/>
    </source>
</evidence>
<gene>
    <name evidence="2" type="ORF">ACFONC_12745</name>
</gene>
<feature type="transmembrane region" description="Helical" evidence="1">
    <location>
        <begin position="62"/>
        <end position="83"/>
    </location>
</feature>
<feature type="transmembrane region" description="Helical" evidence="1">
    <location>
        <begin position="178"/>
        <end position="197"/>
    </location>
</feature>
<reference evidence="3" key="1">
    <citation type="journal article" date="2019" name="Int. J. Syst. Evol. Microbiol.">
        <title>The Global Catalogue of Microorganisms (GCM) 10K type strain sequencing project: providing services to taxonomists for standard genome sequencing and annotation.</title>
        <authorList>
            <consortium name="The Broad Institute Genomics Platform"/>
            <consortium name="The Broad Institute Genome Sequencing Center for Infectious Disease"/>
            <person name="Wu L."/>
            <person name="Ma J."/>
        </authorList>
    </citation>
    <scope>NUCLEOTIDE SEQUENCE [LARGE SCALE GENOMIC DNA]</scope>
    <source>
        <strain evidence="3">KCTC 42441</strain>
    </source>
</reference>
<proteinExistence type="predicted"/>
<keyword evidence="1" id="KW-0472">Membrane</keyword>
<dbReference type="Pfam" id="PF14329">
    <property type="entry name" value="DUF4386"/>
    <property type="match status" value="1"/>
</dbReference>
<dbReference type="RefSeq" id="WP_386744687.1">
    <property type="nucleotide sequence ID" value="NZ_JBHRYA010000008.1"/>
</dbReference>